<evidence type="ECO:0000259" key="12">
    <source>
        <dbReference type="Pfam" id="PF00288"/>
    </source>
</evidence>
<keyword evidence="1 11" id="KW-0963">Cytoplasm</keyword>
<dbReference type="STRING" id="671065.MetMK1DRAFT_00027170"/>
<comment type="subunit">
    <text evidence="11">Homodimer.</text>
</comment>
<keyword evidence="3 11" id="KW-0808">Transferase</keyword>
<dbReference type="AlphaFoldDB" id="H2C814"/>
<evidence type="ECO:0000256" key="2">
    <source>
        <dbReference type="ARBA" id="ARBA00022516"/>
    </source>
</evidence>
<feature type="domain" description="GHMP kinase N-terminal" evidence="12">
    <location>
        <begin position="77"/>
        <end position="159"/>
    </location>
</feature>
<dbReference type="InterPro" id="IPR014721">
    <property type="entry name" value="Ribsml_uS5_D2-typ_fold_subgr"/>
</dbReference>
<dbReference type="InterPro" id="IPR020568">
    <property type="entry name" value="Ribosomal_Su5_D2-typ_SF"/>
</dbReference>
<dbReference type="GO" id="GO:0005524">
    <property type="term" value="F:ATP binding"/>
    <property type="evidence" value="ECO:0007669"/>
    <property type="project" value="UniProtKB-UniRule"/>
</dbReference>
<evidence type="ECO:0000256" key="9">
    <source>
        <dbReference type="ARBA" id="ARBA00023229"/>
    </source>
</evidence>
<protein>
    <recommendedName>
        <fullName evidence="11">Mevalonate kinase</fullName>
        <shortName evidence="11">MK</shortName>
        <shortName evidence="11">MVK</shortName>
        <ecNumber evidence="11">2.7.1.36</ecNumber>
    </recommendedName>
</protein>
<dbReference type="SUPFAM" id="SSF55060">
    <property type="entry name" value="GHMP Kinase, C-terminal domain"/>
    <property type="match status" value="1"/>
</dbReference>
<dbReference type="InterPro" id="IPR006204">
    <property type="entry name" value="GHMP_kinase_N_dom"/>
</dbReference>
<proteinExistence type="inferred from homology"/>
<dbReference type="Proteomes" id="UP000003980">
    <property type="component" value="Unassembled WGS sequence"/>
</dbReference>
<dbReference type="eggNOG" id="arCOG01028">
    <property type="taxonomic scope" value="Archaea"/>
</dbReference>
<dbReference type="InterPro" id="IPR022937">
    <property type="entry name" value="Mevalonate_kinase_arc"/>
</dbReference>
<evidence type="ECO:0000256" key="5">
    <source>
        <dbReference type="ARBA" id="ARBA00022777"/>
    </source>
</evidence>
<dbReference type="UniPathway" id="UPA00057">
    <property type="reaction ID" value="UER00098"/>
</dbReference>
<dbReference type="GO" id="GO:0005829">
    <property type="term" value="C:cytosol"/>
    <property type="evidence" value="ECO:0007669"/>
    <property type="project" value="TreeGrafter"/>
</dbReference>
<comment type="subcellular location">
    <subcellularLocation>
        <location evidence="11">Cytoplasm</location>
    </subcellularLocation>
</comment>
<keyword evidence="5 11" id="KW-0418">Kinase</keyword>
<evidence type="ECO:0000259" key="13">
    <source>
        <dbReference type="Pfam" id="PF08544"/>
    </source>
</evidence>
<dbReference type="HAMAP" id="MF_00217">
    <property type="entry name" value="Mevalonate_kinase"/>
    <property type="match status" value="1"/>
</dbReference>
<comment type="caution">
    <text evidence="11">Lacks conserved residue(s) required for the propagation of feature annotation.</text>
</comment>
<sequence>MRSVEAIVPLKLTLFGEHAVVYGYPAIAMAISETMKVRVEKSDKTIVSSNTLTIGNIKVDLDEMRAESSQLNRVLSYVIAALNYFQDRRPVHVSVESTVEPSVGLGTSAAVIVGVVASYSRYIGLNYSPEEIAKISREIERSVQGLGSRMDTYTTSLGGLLYFPRNSDDVMRINGNLQIAAGYIRRATSTAEILRRVKRLRDRGHIVDKIMDVIGEVTELARKALESGDDSLLGELMYVNHGLLSSLGVSHPTIDELVSTARSLGMKGCKMSGGGGGGSVICVREPKSEILLESKGLKIVNSEINSTGVTTKEIN</sequence>
<comment type="catalytic activity">
    <reaction evidence="11">
        <text>(R)-mevalonate + ATP = (R)-5-phosphomevalonate + ADP + H(+)</text>
        <dbReference type="Rhea" id="RHEA:17065"/>
        <dbReference type="ChEBI" id="CHEBI:15378"/>
        <dbReference type="ChEBI" id="CHEBI:30616"/>
        <dbReference type="ChEBI" id="CHEBI:36464"/>
        <dbReference type="ChEBI" id="CHEBI:58146"/>
        <dbReference type="ChEBI" id="CHEBI:456216"/>
        <dbReference type="EC" id="2.7.1.36"/>
    </reaction>
</comment>
<evidence type="ECO:0000256" key="4">
    <source>
        <dbReference type="ARBA" id="ARBA00022741"/>
    </source>
</evidence>
<dbReference type="HOGENOM" id="CLU_017814_0_0_2"/>
<evidence type="ECO:0000256" key="8">
    <source>
        <dbReference type="ARBA" id="ARBA00023098"/>
    </source>
</evidence>
<organism evidence="14 15">
    <name type="scientific">Metallosphaera yellowstonensis MK1</name>
    <dbReference type="NCBI Taxonomy" id="671065"/>
    <lineage>
        <taxon>Archaea</taxon>
        <taxon>Thermoproteota</taxon>
        <taxon>Thermoprotei</taxon>
        <taxon>Sulfolobales</taxon>
        <taxon>Sulfolobaceae</taxon>
        <taxon>Metallosphaera</taxon>
    </lineage>
</organism>
<accession>H2C814</accession>
<evidence type="ECO:0000313" key="15">
    <source>
        <dbReference type="Proteomes" id="UP000003980"/>
    </source>
</evidence>
<keyword evidence="8 11" id="KW-0443">Lipid metabolism</keyword>
<dbReference type="Gene3D" id="3.30.230.10">
    <property type="match status" value="1"/>
</dbReference>
<comment type="cofactor">
    <cofactor evidence="11">
        <name>Mg(2+)</name>
        <dbReference type="ChEBI" id="CHEBI:18420"/>
    </cofactor>
</comment>
<dbReference type="InterPro" id="IPR006205">
    <property type="entry name" value="Mev_gal_kin"/>
</dbReference>
<comment type="similarity">
    <text evidence="11">Belongs to the GHMP kinase family. Mevalonate kinase subfamily.</text>
</comment>
<evidence type="ECO:0000256" key="3">
    <source>
        <dbReference type="ARBA" id="ARBA00022679"/>
    </source>
</evidence>
<dbReference type="PANTHER" id="PTHR43290">
    <property type="entry name" value="MEVALONATE KINASE"/>
    <property type="match status" value="1"/>
</dbReference>
<dbReference type="Pfam" id="PF08544">
    <property type="entry name" value="GHMP_kinases_C"/>
    <property type="match status" value="1"/>
</dbReference>
<dbReference type="PANTHER" id="PTHR43290:SF2">
    <property type="entry name" value="MEVALONATE KINASE"/>
    <property type="match status" value="1"/>
</dbReference>
<evidence type="ECO:0000313" key="14">
    <source>
        <dbReference type="EMBL" id="EHP68290.1"/>
    </source>
</evidence>
<dbReference type="Gene3D" id="3.30.70.890">
    <property type="entry name" value="GHMP kinase, C-terminal domain"/>
    <property type="match status" value="1"/>
</dbReference>
<dbReference type="NCBIfam" id="TIGR00549">
    <property type="entry name" value="mevalon_kin"/>
    <property type="match status" value="1"/>
</dbReference>
<comment type="pathway">
    <text evidence="10 11">Isoprenoid biosynthesis; isopentenyl diphosphate biosynthesis via mevalonate pathway; isopentenyl diphosphate from (R)-mevalonate: step 1/3.</text>
</comment>
<dbReference type="OrthoDB" id="19001at2157"/>
<keyword evidence="9 11" id="KW-0414">Isoprene biosynthesis</keyword>
<evidence type="ECO:0000256" key="11">
    <source>
        <dbReference type="HAMAP-Rule" id="MF_00217"/>
    </source>
</evidence>
<evidence type="ECO:0000256" key="6">
    <source>
        <dbReference type="ARBA" id="ARBA00022840"/>
    </source>
</evidence>
<dbReference type="EMBL" id="JH597770">
    <property type="protein sequence ID" value="EHP68290.1"/>
    <property type="molecule type" value="Genomic_DNA"/>
</dbReference>
<keyword evidence="2 11" id="KW-0444">Lipid biosynthesis</keyword>
<dbReference type="PRINTS" id="PR00959">
    <property type="entry name" value="MEVGALKINASE"/>
</dbReference>
<evidence type="ECO:0000256" key="1">
    <source>
        <dbReference type="ARBA" id="ARBA00022490"/>
    </source>
</evidence>
<dbReference type="RefSeq" id="WP_009074538.1">
    <property type="nucleotide sequence ID" value="NZ_JH597770.1"/>
</dbReference>
<keyword evidence="7 11" id="KW-0460">Magnesium</keyword>
<evidence type="ECO:0000256" key="10">
    <source>
        <dbReference type="ARBA" id="ARBA00029438"/>
    </source>
</evidence>
<dbReference type="InterPro" id="IPR013750">
    <property type="entry name" value="GHMP_kinase_C_dom"/>
</dbReference>
<dbReference type="InterPro" id="IPR036554">
    <property type="entry name" value="GHMP_kinase_C_sf"/>
</dbReference>
<dbReference type="SUPFAM" id="SSF54211">
    <property type="entry name" value="Ribosomal protein S5 domain 2-like"/>
    <property type="match status" value="1"/>
</dbReference>
<dbReference type="GO" id="GO:0000287">
    <property type="term" value="F:magnesium ion binding"/>
    <property type="evidence" value="ECO:0007669"/>
    <property type="project" value="UniProtKB-UniRule"/>
</dbReference>
<name>H2C814_9CREN</name>
<comment type="function">
    <text evidence="11">Catalyzes the phosphorylation of (R)-mevalonate (MVA) to (R)-mevalonate 5-phosphate (MVAP). Functions in the mevalonate (MVA) pathway leading to isopentenyl diphosphate (IPP), a key precursor for the biosynthesis of isoprenoid compounds such as archaeal membrane lipids.</text>
</comment>
<feature type="active site" description="Proton acceptor" evidence="11">
    <location>
        <position position="151"/>
    </location>
</feature>
<reference evidence="14 15" key="1">
    <citation type="submission" date="2012-01" db="EMBL/GenBank/DDBJ databases">
        <title>Improved High-Quality Draft sequence of Metallosphaera yellowstonensis MK1.</title>
        <authorList>
            <consortium name="US DOE Joint Genome Institute"/>
            <person name="Lucas S."/>
            <person name="Han J."/>
            <person name="Cheng J.-F."/>
            <person name="Goodwin L."/>
            <person name="Pitluck S."/>
            <person name="Peters L."/>
            <person name="Teshima H."/>
            <person name="Detter J.C."/>
            <person name="Han C."/>
            <person name="Tapia R."/>
            <person name="Land M."/>
            <person name="Hauser L."/>
            <person name="Kyrpides N."/>
            <person name="Kozubal M."/>
            <person name="Macur R.E."/>
            <person name="Jay Z."/>
            <person name="Inskeep W."/>
            <person name="Woyke T."/>
        </authorList>
    </citation>
    <scope>NUCLEOTIDE SEQUENCE [LARGE SCALE GENOMIC DNA]</scope>
    <source>
        <strain evidence="14 15">MK1</strain>
    </source>
</reference>
<dbReference type="GO" id="GO:0004496">
    <property type="term" value="F:mevalonate kinase activity"/>
    <property type="evidence" value="ECO:0007669"/>
    <property type="project" value="UniProtKB-UniRule"/>
</dbReference>
<dbReference type="GO" id="GO:0019287">
    <property type="term" value="P:isopentenyl diphosphate biosynthetic process, mevalonate pathway"/>
    <property type="evidence" value="ECO:0007669"/>
    <property type="project" value="UniProtKB-UniRule"/>
</dbReference>
<keyword evidence="6 11" id="KW-0067">ATP-binding</keyword>
<feature type="domain" description="GHMP kinase C-terminal" evidence="13">
    <location>
        <begin position="221"/>
        <end position="284"/>
    </location>
</feature>
<gene>
    <name evidence="11" type="primary">mvk</name>
    <name evidence="14" type="ORF">MetMK1DRAFT_00027170</name>
</gene>
<dbReference type="EC" id="2.7.1.36" evidence="11"/>
<dbReference type="Pfam" id="PF00288">
    <property type="entry name" value="GHMP_kinases_N"/>
    <property type="match status" value="1"/>
</dbReference>
<evidence type="ECO:0000256" key="7">
    <source>
        <dbReference type="ARBA" id="ARBA00022842"/>
    </source>
</evidence>
<keyword evidence="4 11" id="KW-0547">Nucleotide-binding</keyword>
<keyword evidence="15" id="KW-1185">Reference proteome</keyword>